<reference evidence="1 3" key="1">
    <citation type="submission" date="2015-11" db="EMBL/GenBank/DDBJ databases">
        <title>Genomic analysis of 38 Legionella species identifies large and diverse effector repertoires.</title>
        <authorList>
            <person name="Burstein D."/>
            <person name="Amaro F."/>
            <person name="Zusman T."/>
            <person name="Lifshitz Z."/>
            <person name="Cohen O."/>
            <person name="Gilbert J.A."/>
            <person name="Pupko T."/>
            <person name="Shuman H.A."/>
            <person name="Segal G."/>
        </authorList>
    </citation>
    <scope>NUCLEOTIDE SEQUENCE [LARGE SCALE GENOMIC DNA]</scope>
    <source>
        <strain evidence="1 3">Bercovier 4</strain>
    </source>
</reference>
<keyword evidence="1" id="KW-0808">Transferase</keyword>
<sequence>MHHPDVSIRRVYELPEHKKGKWILIDRLWPRGIKKEELDIDEWMKDIAPSSSLRKWFNHDPDKWTEFRQRYIQELKDKKELIKDILEKAEKSKITLLYAAKDPEHNHALVLQAFLQSWPNEPDF</sequence>
<dbReference type="GO" id="GO:0032259">
    <property type="term" value="P:methylation"/>
    <property type="evidence" value="ECO:0007669"/>
    <property type="project" value="UniProtKB-KW"/>
</dbReference>
<dbReference type="Proteomes" id="UP000295517">
    <property type="component" value="Chromosome"/>
</dbReference>
<evidence type="ECO:0000313" key="2">
    <source>
        <dbReference type="EMBL" id="QBR83415.1"/>
    </source>
</evidence>
<dbReference type="EMBL" id="CP038254">
    <property type="protein sequence ID" value="QBR83415.1"/>
    <property type="molecule type" value="Genomic_DNA"/>
</dbReference>
<dbReference type="PANTHER" id="PTHR36849">
    <property type="entry name" value="CYTOPLASMIC PROTEIN-RELATED"/>
    <property type="match status" value="1"/>
</dbReference>
<evidence type="ECO:0000313" key="3">
    <source>
        <dbReference type="Proteomes" id="UP000054761"/>
    </source>
</evidence>
<evidence type="ECO:0000313" key="4">
    <source>
        <dbReference type="Proteomes" id="UP000295517"/>
    </source>
</evidence>
<dbReference type="GO" id="GO:0008168">
    <property type="term" value="F:methyltransferase activity"/>
    <property type="evidence" value="ECO:0007669"/>
    <property type="project" value="UniProtKB-KW"/>
</dbReference>
<dbReference type="AlphaFoldDB" id="A0A0W0WGG9"/>
<dbReference type="InterPro" id="IPR052552">
    <property type="entry name" value="YeaO-like"/>
</dbReference>
<name>A0A0W0WGG9_9GAMM</name>
<dbReference type="RefSeq" id="WP_058501008.1">
    <property type="nucleotide sequence ID" value="NZ_CAAAJA010000063.1"/>
</dbReference>
<dbReference type="STRING" id="454.Lisr_0626"/>
<dbReference type="PANTHER" id="PTHR36849:SF1">
    <property type="entry name" value="CYTOPLASMIC PROTEIN"/>
    <property type="match status" value="1"/>
</dbReference>
<accession>A0A0W0WGG9</accession>
<gene>
    <name evidence="2" type="ORF">E3983_02960</name>
    <name evidence="1" type="ORF">Lisr_0626</name>
</gene>
<dbReference type="Pfam" id="PF22752">
    <property type="entry name" value="DUF488-N3i"/>
    <property type="match status" value="1"/>
</dbReference>
<dbReference type="OrthoDB" id="9790745at2"/>
<dbReference type="EMBL" id="LNYH01000022">
    <property type="protein sequence ID" value="KTD31431.1"/>
    <property type="molecule type" value="Genomic_DNA"/>
</dbReference>
<organism evidence="1 3">
    <name type="scientific">Legionella israelensis</name>
    <dbReference type="NCBI Taxonomy" id="454"/>
    <lineage>
        <taxon>Bacteria</taxon>
        <taxon>Pseudomonadati</taxon>
        <taxon>Pseudomonadota</taxon>
        <taxon>Gammaproteobacteria</taxon>
        <taxon>Legionellales</taxon>
        <taxon>Legionellaceae</taxon>
        <taxon>Legionella</taxon>
    </lineage>
</organism>
<keyword evidence="3" id="KW-1185">Reference proteome</keyword>
<reference evidence="2 4" key="2">
    <citation type="submission" date="2019-03" db="EMBL/GenBank/DDBJ databases">
        <title>Diverse conjugative elements silence natural transformation in Legionella species.</title>
        <authorList>
            <person name="Durieux I."/>
            <person name="Ginevra C."/>
            <person name="Attaiech L."/>
            <person name="Picq K."/>
            <person name="Juan P.A."/>
            <person name="Jarraud S."/>
            <person name="Charpentier X."/>
        </authorList>
    </citation>
    <scope>NUCLEOTIDE SEQUENCE [LARGE SCALE GENOMIC DNA]</scope>
    <source>
        <strain evidence="2 4">HL-0427-4011</strain>
    </source>
</reference>
<dbReference type="Proteomes" id="UP000054761">
    <property type="component" value="Unassembled WGS sequence"/>
</dbReference>
<evidence type="ECO:0000313" key="1">
    <source>
        <dbReference type="EMBL" id="KTD31431.1"/>
    </source>
</evidence>
<protein>
    <submittedName>
        <fullName evidence="2">DUF488 family protein</fullName>
    </submittedName>
    <submittedName>
        <fullName evidence="1">Uroporphyrin-III C-methyltransferase</fullName>
    </submittedName>
</protein>
<keyword evidence="1" id="KW-0489">Methyltransferase</keyword>
<dbReference type="PATRIC" id="fig|454.4.peg.664"/>
<proteinExistence type="predicted"/>